<dbReference type="InterPro" id="IPR035965">
    <property type="entry name" value="PAS-like_dom_sf"/>
</dbReference>
<dbReference type="EMBL" id="CP129970">
    <property type="protein sequence ID" value="WMN06414.1"/>
    <property type="molecule type" value="Genomic_DNA"/>
</dbReference>
<dbReference type="Gene3D" id="3.30.565.10">
    <property type="entry name" value="Histidine kinase-like ATPase, C-terminal domain"/>
    <property type="match status" value="1"/>
</dbReference>
<dbReference type="InterPro" id="IPR036890">
    <property type="entry name" value="HATPase_C_sf"/>
</dbReference>
<dbReference type="FunFam" id="3.30.565.10:FF:000023">
    <property type="entry name" value="PAS domain-containing sensor histidine kinase"/>
    <property type="match status" value="1"/>
</dbReference>
<accession>A0AA51N562</accession>
<dbReference type="InterPro" id="IPR013656">
    <property type="entry name" value="PAS_4"/>
</dbReference>
<dbReference type="EC" id="2.7.13.3" evidence="3"/>
<dbReference type="SMART" id="SM00091">
    <property type="entry name" value="PAS"/>
    <property type="match status" value="5"/>
</dbReference>
<dbReference type="InterPro" id="IPR003661">
    <property type="entry name" value="HisK_dim/P_dom"/>
</dbReference>
<dbReference type="CDD" id="cd00130">
    <property type="entry name" value="PAS"/>
    <property type="match status" value="3"/>
</dbReference>
<organism evidence="15 16">
    <name type="scientific">Marivirga arenosa</name>
    <dbReference type="NCBI Taxonomy" id="3059076"/>
    <lineage>
        <taxon>Bacteria</taxon>
        <taxon>Pseudomonadati</taxon>
        <taxon>Bacteroidota</taxon>
        <taxon>Cytophagia</taxon>
        <taxon>Cytophagales</taxon>
        <taxon>Marivirgaceae</taxon>
        <taxon>Marivirga</taxon>
    </lineage>
</organism>
<feature type="domain" description="Histidine kinase" evidence="13">
    <location>
        <begin position="642"/>
        <end position="856"/>
    </location>
</feature>
<feature type="coiled-coil region" evidence="12">
    <location>
        <begin position="608"/>
        <end position="635"/>
    </location>
</feature>
<reference evidence="15" key="1">
    <citation type="submission" date="2023-08" db="EMBL/GenBank/DDBJ databases">
        <title>Comparative genomics and taxonomic characterization of three novel marine species of genus Marivirga.</title>
        <authorList>
            <person name="Muhammad N."/>
            <person name="Kim S.-G."/>
        </authorList>
    </citation>
    <scope>NUCLEOTIDE SEQUENCE [LARGE SCALE GENOMIC DNA]</scope>
    <source>
        <strain evidence="15">ABR2-2</strain>
    </source>
</reference>
<keyword evidence="6" id="KW-0808">Transferase</keyword>
<dbReference type="Pfam" id="PF00989">
    <property type="entry name" value="PAS"/>
    <property type="match status" value="1"/>
</dbReference>
<proteinExistence type="predicted"/>
<dbReference type="CDD" id="cd00082">
    <property type="entry name" value="HisKA"/>
    <property type="match status" value="1"/>
</dbReference>
<dbReference type="PROSITE" id="PS50109">
    <property type="entry name" value="HIS_KIN"/>
    <property type="match status" value="1"/>
</dbReference>
<dbReference type="Pfam" id="PF02518">
    <property type="entry name" value="HATPase_c"/>
    <property type="match status" value="1"/>
</dbReference>
<evidence type="ECO:0000256" key="3">
    <source>
        <dbReference type="ARBA" id="ARBA00012438"/>
    </source>
</evidence>
<evidence type="ECO:0000256" key="2">
    <source>
        <dbReference type="ARBA" id="ARBA00004236"/>
    </source>
</evidence>
<feature type="domain" description="PAS" evidence="14">
    <location>
        <begin position="501"/>
        <end position="571"/>
    </location>
</feature>
<dbReference type="SMART" id="SM00387">
    <property type="entry name" value="HATPase_c"/>
    <property type="match status" value="1"/>
</dbReference>
<evidence type="ECO:0000313" key="16">
    <source>
        <dbReference type="Proteomes" id="UP001244443"/>
    </source>
</evidence>
<dbReference type="RefSeq" id="WP_308356238.1">
    <property type="nucleotide sequence ID" value="NZ_CP129970.2"/>
</dbReference>
<dbReference type="Pfam" id="PF00512">
    <property type="entry name" value="HisKA"/>
    <property type="match status" value="1"/>
</dbReference>
<keyword evidence="12" id="KW-0175">Coiled coil</keyword>
<dbReference type="SUPFAM" id="SSF55874">
    <property type="entry name" value="ATPase domain of HSP90 chaperone/DNA topoisomerase II/histidine kinase"/>
    <property type="match status" value="1"/>
</dbReference>
<gene>
    <name evidence="15" type="ORF">QYS48_32495</name>
</gene>
<dbReference type="GO" id="GO:0000155">
    <property type="term" value="F:phosphorelay sensor kinase activity"/>
    <property type="evidence" value="ECO:0007669"/>
    <property type="project" value="InterPro"/>
</dbReference>
<feature type="domain" description="PAS" evidence="14">
    <location>
        <begin position="5"/>
        <end position="74"/>
    </location>
</feature>
<keyword evidence="5" id="KW-0597">Phosphoprotein</keyword>
<protein>
    <recommendedName>
        <fullName evidence="3">histidine kinase</fullName>
        <ecNumber evidence="3">2.7.13.3</ecNumber>
    </recommendedName>
</protein>
<keyword evidence="16" id="KW-1185">Reference proteome</keyword>
<dbReference type="Proteomes" id="UP001244443">
    <property type="component" value="Chromosome"/>
</dbReference>
<dbReference type="PROSITE" id="PS50112">
    <property type="entry name" value="PAS"/>
    <property type="match status" value="3"/>
</dbReference>
<dbReference type="InterPro" id="IPR004358">
    <property type="entry name" value="Sig_transdc_His_kin-like_C"/>
</dbReference>
<dbReference type="InterPro" id="IPR005467">
    <property type="entry name" value="His_kinase_dom"/>
</dbReference>
<dbReference type="InterPro" id="IPR000014">
    <property type="entry name" value="PAS"/>
</dbReference>
<dbReference type="InterPro" id="IPR013767">
    <property type="entry name" value="PAS_fold"/>
</dbReference>
<dbReference type="InterPro" id="IPR003594">
    <property type="entry name" value="HATPase_dom"/>
</dbReference>
<name>A0AA51N562_9BACT</name>
<comment type="catalytic activity">
    <reaction evidence="1">
        <text>ATP + protein L-histidine = ADP + protein N-phospho-L-histidine.</text>
        <dbReference type="EC" id="2.7.13.3"/>
    </reaction>
</comment>
<dbReference type="InterPro" id="IPR052162">
    <property type="entry name" value="Sensor_kinase/Photoreceptor"/>
</dbReference>
<dbReference type="GO" id="GO:0005886">
    <property type="term" value="C:plasma membrane"/>
    <property type="evidence" value="ECO:0007669"/>
    <property type="project" value="UniProtKB-SubCell"/>
</dbReference>
<evidence type="ECO:0000256" key="5">
    <source>
        <dbReference type="ARBA" id="ARBA00022553"/>
    </source>
</evidence>
<keyword evidence="8" id="KW-0418">Kinase</keyword>
<dbReference type="Pfam" id="PF13426">
    <property type="entry name" value="PAS_9"/>
    <property type="match status" value="1"/>
</dbReference>
<feature type="domain" description="PAS" evidence="14">
    <location>
        <begin position="384"/>
        <end position="435"/>
    </location>
</feature>
<dbReference type="Gene3D" id="1.10.287.130">
    <property type="match status" value="1"/>
</dbReference>
<dbReference type="NCBIfam" id="TIGR00229">
    <property type="entry name" value="sensory_box"/>
    <property type="match status" value="4"/>
</dbReference>
<dbReference type="AlphaFoldDB" id="A0AA51N562"/>
<dbReference type="SUPFAM" id="SSF47384">
    <property type="entry name" value="Homodimeric domain of signal transducing histidine kinase"/>
    <property type="match status" value="1"/>
</dbReference>
<evidence type="ECO:0000256" key="11">
    <source>
        <dbReference type="ARBA" id="ARBA00023136"/>
    </source>
</evidence>
<evidence type="ECO:0000256" key="7">
    <source>
        <dbReference type="ARBA" id="ARBA00022741"/>
    </source>
</evidence>
<evidence type="ECO:0000256" key="1">
    <source>
        <dbReference type="ARBA" id="ARBA00000085"/>
    </source>
</evidence>
<evidence type="ECO:0000256" key="12">
    <source>
        <dbReference type="SAM" id="Coils"/>
    </source>
</evidence>
<dbReference type="Gene3D" id="3.30.450.20">
    <property type="entry name" value="PAS domain"/>
    <property type="match status" value="5"/>
</dbReference>
<evidence type="ECO:0000256" key="8">
    <source>
        <dbReference type="ARBA" id="ARBA00022777"/>
    </source>
</evidence>
<dbReference type="Pfam" id="PF08448">
    <property type="entry name" value="PAS_4"/>
    <property type="match status" value="1"/>
</dbReference>
<evidence type="ECO:0000259" key="13">
    <source>
        <dbReference type="PROSITE" id="PS50109"/>
    </source>
</evidence>
<comment type="subcellular location">
    <subcellularLocation>
        <location evidence="2">Cell membrane</location>
    </subcellularLocation>
</comment>
<dbReference type="SMART" id="SM00388">
    <property type="entry name" value="HisKA"/>
    <property type="match status" value="1"/>
</dbReference>
<dbReference type="InterPro" id="IPR036097">
    <property type="entry name" value="HisK_dim/P_sf"/>
</dbReference>
<keyword evidence="4" id="KW-1003">Cell membrane</keyword>
<dbReference type="SUPFAM" id="SSF55785">
    <property type="entry name" value="PYP-like sensor domain (PAS domain)"/>
    <property type="match status" value="5"/>
</dbReference>
<dbReference type="PRINTS" id="PR00344">
    <property type="entry name" value="BCTRLSENSOR"/>
</dbReference>
<sequence>MVEEKAISLNKIMALSQDIAFTLDISGNFIFVYENCEELLGYKADELIHRNISKFTANNKNEIVELLKEIQNSKSVKNYSFLFIHKNENRLPLKTKIQFDKNTEIIYCLARKEEFEDPDNINKSQILQSPISLINNTNNLIWSIDKDYKLLAFNKSMKDRFKSNLYYDLSVGVNMLEIPHLTEEYLKIWKDLYDRCFKGEEINVEIAPNGNPEIEEAWILANLTPIYEDKNIIGLVCHSTDITHKKQIENEQFKRYELIQNIIDHIPLGVAVNIISTGQQVMMNKKFSETYGWEEKDLKDVNAFFEKVYPDPTYRHEMIAKVMGDIATGDVNKMQWNEIRVTTKTGDTKYIDAKNIPLSELDLMISTVQDVTEKVKTKFEIQKALADKKNILESISDAFYALDKDYNFTYLNKSAQKLLNRNENELLGKNLFKEFPELSETVFKGYLEKVKKSSKLAQFEFYFPPFKIWFDECIYPSKEGFSIYFKDITERKIIQEELENAYEKENEILESISDAFLAVDNDYNFIYLNKKAEKLLNLQKTNAIGRNMWDIFDYTKDSIAAKEYNLAIKNNETRSFDFYNDVLKVWFNIRAYPSKNGLSIYFTDITHEKEHQKKLEALNLKLKKYTKKLEESNQELEQFAYIASHDLQEPLRMVSSFMEQLQNKYEGQLDDKAQTYINFAVDGAKRMRQIIIDLLEYSRAGNQEENLEQLDFNEELSEVLSLLHTSLTEKTVDLNVDELPSVLFSKTAIRQVFHNLIGNAIKYTLKDQSIKIDISWKEDKRFFIFRIQDNGIGIDEKYHDKIFQIFQRLHSKSSYSGTGLGLAICKKILKKYGGDIWVESKVGEGSSFFFSIPKKIKL</sequence>
<dbReference type="GO" id="GO:0006355">
    <property type="term" value="P:regulation of DNA-templated transcription"/>
    <property type="evidence" value="ECO:0007669"/>
    <property type="project" value="InterPro"/>
</dbReference>
<evidence type="ECO:0000256" key="4">
    <source>
        <dbReference type="ARBA" id="ARBA00022475"/>
    </source>
</evidence>
<keyword evidence="11" id="KW-0472">Membrane</keyword>
<evidence type="ECO:0000259" key="14">
    <source>
        <dbReference type="PROSITE" id="PS50112"/>
    </source>
</evidence>
<keyword evidence="7" id="KW-0547">Nucleotide-binding</keyword>
<evidence type="ECO:0000313" key="15">
    <source>
        <dbReference type="EMBL" id="WMN06414.1"/>
    </source>
</evidence>
<dbReference type="GO" id="GO:0005524">
    <property type="term" value="F:ATP binding"/>
    <property type="evidence" value="ECO:0007669"/>
    <property type="project" value="UniProtKB-KW"/>
</dbReference>
<dbReference type="PANTHER" id="PTHR43304:SF1">
    <property type="entry name" value="PAC DOMAIN-CONTAINING PROTEIN"/>
    <property type="match status" value="1"/>
</dbReference>
<evidence type="ECO:0000256" key="9">
    <source>
        <dbReference type="ARBA" id="ARBA00022840"/>
    </source>
</evidence>
<keyword evidence="10" id="KW-0902">Two-component regulatory system</keyword>
<dbReference type="PANTHER" id="PTHR43304">
    <property type="entry name" value="PHYTOCHROME-LIKE PROTEIN CPH1"/>
    <property type="match status" value="1"/>
</dbReference>
<evidence type="ECO:0000256" key="6">
    <source>
        <dbReference type="ARBA" id="ARBA00022679"/>
    </source>
</evidence>
<keyword evidence="9" id="KW-0067">ATP-binding</keyword>
<evidence type="ECO:0000256" key="10">
    <source>
        <dbReference type="ARBA" id="ARBA00023012"/>
    </source>
</evidence>